<gene>
    <name evidence="1" type="ORF">ARMGADRAFT_1016342</name>
</gene>
<name>A0A2H3DKU7_ARMGA</name>
<evidence type="ECO:0000313" key="1">
    <source>
        <dbReference type="EMBL" id="PBK88066.1"/>
    </source>
</evidence>
<dbReference type="Proteomes" id="UP000217790">
    <property type="component" value="Unassembled WGS sequence"/>
</dbReference>
<dbReference type="InParanoid" id="A0A2H3DKU7"/>
<dbReference type="EMBL" id="KZ293675">
    <property type="protein sequence ID" value="PBK88066.1"/>
    <property type="molecule type" value="Genomic_DNA"/>
</dbReference>
<reference evidence="2" key="1">
    <citation type="journal article" date="2017" name="Nat. Ecol. Evol.">
        <title>Genome expansion and lineage-specific genetic innovations in the forest pathogenic fungi Armillaria.</title>
        <authorList>
            <person name="Sipos G."/>
            <person name="Prasanna A.N."/>
            <person name="Walter M.C."/>
            <person name="O'Connor E."/>
            <person name="Balint B."/>
            <person name="Krizsan K."/>
            <person name="Kiss B."/>
            <person name="Hess J."/>
            <person name="Varga T."/>
            <person name="Slot J."/>
            <person name="Riley R."/>
            <person name="Boka B."/>
            <person name="Rigling D."/>
            <person name="Barry K."/>
            <person name="Lee J."/>
            <person name="Mihaltcheva S."/>
            <person name="LaButti K."/>
            <person name="Lipzen A."/>
            <person name="Waldron R."/>
            <person name="Moloney N.M."/>
            <person name="Sperisen C."/>
            <person name="Kredics L."/>
            <person name="Vagvoelgyi C."/>
            <person name="Patrignani A."/>
            <person name="Fitzpatrick D."/>
            <person name="Nagy I."/>
            <person name="Doyle S."/>
            <person name="Anderson J.B."/>
            <person name="Grigoriev I.V."/>
            <person name="Gueldener U."/>
            <person name="Muensterkoetter M."/>
            <person name="Nagy L.G."/>
        </authorList>
    </citation>
    <scope>NUCLEOTIDE SEQUENCE [LARGE SCALE GENOMIC DNA]</scope>
    <source>
        <strain evidence="2">Ar21-2</strain>
    </source>
</reference>
<dbReference type="OrthoDB" id="3021603at2759"/>
<dbReference type="AlphaFoldDB" id="A0A2H3DKU7"/>
<organism evidence="1 2">
    <name type="scientific">Armillaria gallica</name>
    <name type="common">Bulbous honey fungus</name>
    <name type="synonym">Armillaria bulbosa</name>
    <dbReference type="NCBI Taxonomy" id="47427"/>
    <lineage>
        <taxon>Eukaryota</taxon>
        <taxon>Fungi</taxon>
        <taxon>Dikarya</taxon>
        <taxon>Basidiomycota</taxon>
        <taxon>Agaricomycotina</taxon>
        <taxon>Agaricomycetes</taxon>
        <taxon>Agaricomycetidae</taxon>
        <taxon>Agaricales</taxon>
        <taxon>Marasmiineae</taxon>
        <taxon>Physalacriaceae</taxon>
        <taxon>Armillaria</taxon>
    </lineage>
</organism>
<evidence type="ECO:0000313" key="2">
    <source>
        <dbReference type="Proteomes" id="UP000217790"/>
    </source>
</evidence>
<dbReference type="STRING" id="47427.A0A2H3DKU7"/>
<keyword evidence="2" id="KW-1185">Reference proteome</keyword>
<accession>A0A2H3DKU7</accession>
<proteinExistence type="predicted"/>
<protein>
    <submittedName>
        <fullName evidence="1">Uncharacterized protein</fullName>
    </submittedName>
</protein>
<sequence length="177" mass="19715">MPIELGSDIETFIRESHCPLETLLLEIVPLQYLSLSSILEACATTLTKLSLRVDINGAKDVYDALAFDGITCLAPHVDDLTLRDDSCTLGPERTHDWLFEASFHQEAFMRMVQSRWGFPRHRGDGARLRSLTLCAPYSSKPSEILNTLAELEEEGLAVEFHGYATSAHFETELGTEG</sequence>